<accession>A0A9D1I3D0</accession>
<feature type="binding site" evidence="3">
    <location>
        <position position="91"/>
    </location>
    <ligand>
        <name>Zn(2+)</name>
        <dbReference type="ChEBI" id="CHEBI:29105"/>
        <label>2</label>
    </ligand>
</feature>
<feature type="binding site" evidence="3">
    <location>
        <position position="80"/>
    </location>
    <ligand>
        <name>Zn(2+)</name>
        <dbReference type="ChEBI" id="CHEBI:29105"/>
        <label>1</label>
    </ligand>
</feature>
<feature type="binding site" evidence="3">
    <location>
        <position position="202"/>
    </location>
    <ligand>
        <name>Zn(2+)</name>
        <dbReference type="ChEBI" id="CHEBI:29105"/>
        <label>1</label>
    </ligand>
</feature>
<dbReference type="NCBIfam" id="TIGR01879">
    <property type="entry name" value="hydantase"/>
    <property type="match status" value="1"/>
</dbReference>
<evidence type="ECO:0000256" key="2">
    <source>
        <dbReference type="ARBA" id="ARBA00022801"/>
    </source>
</evidence>
<dbReference type="InterPro" id="IPR036264">
    <property type="entry name" value="Bact_exopeptidase_dim_dom"/>
</dbReference>
<dbReference type="EMBL" id="DVMP01000123">
    <property type="protein sequence ID" value="HIU26155.1"/>
    <property type="molecule type" value="Genomic_DNA"/>
</dbReference>
<dbReference type="SUPFAM" id="SSF55031">
    <property type="entry name" value="Bacterial exopeptidase dimerisation domain"/>
    <property type="match status" value="1"/>
</dbReference>
<dbReference type="AlphaFoldDB" id="A0A9D1I3D0"/>
<keyword evidence="3" id="KW-0479">Metal-binding</keyword>
<dbReference type="CDD" id="cd03884">
    <property type="entry name" value="M20_bAS"/>
    <property type="match status" value="1"/>
</dbReference>
<sequence>MKINEKRLLNNLRALREFTDTPGMGVTRFSYGAQDNKAREYILKRAEGVGCSISVDPLRNIRIGLPQNIPGRKTVMAGSHVDTVRNGGWLDGIYGVCGALEAMETLSEGYSDGIPLFNYEMVIFAEEEGSNFGSTMTGSKFISGKYGEEDLDSLRREDGKSLRQVLENLPQRYEDRYLSGNLSDIAHTRWDFSKIKTMLELHIEQGPILDREGLSLGIVESIFGMRVIEVTLTGVGNHAGATPMSERYDAMCAAAESVLEAESVVRGDSDRRTVVTVGRMEVYPNCSNVIPERVVFTLEIRDKDQSKIDGFMETVKEKIRDIARKRGVGCLMYEHSKSAPLRLSDRLISSMKKAALEKSLSFKVMDSGAVHDACMVAEHADTGMIFVPSINGRSHVPQEDTGERELLSGAQFLLDTVISEIEN</sequence>
<dbReference type="InterPro" id="IPR011650">
    <property type="entry name" value="Peptidase_M20_dimer"/>
</dbReference>
<comment type="similarity">
    <text evidence="1">Belongs to the peptidase M20 family.</text>
</comment>
<dbReference type="Gene3D" id="3.40.630.10">
    <property type="entry name" value="Zn peptidases"/>
    <property type="match status" value="1"/>
</dbReference>
<evidence type="ECO:0000313" key="5">
    <source>
        <dbReference type="EMBL" id="HIU26155.1"/>
    </source>
</evidence>
<dbReference type="GO" id="GO:0046872">
    <property type="term" value="F:metal ion binding"/>
    <property type="evidence" value="ECO:0007669"/>
    <property type="project" value="UniProtKB-KW"/>
</dbReference>
<name>A0A9D1I3D0_9FIRM</name>
<keyword evidence="3" id="KW-0862">Zinc</keyword>
<protein>
    <submittedName>
        <fullName evidence="5">M20 family metallo-hydrolase</fullName>
    </submittedName>
</protein>
<dbReference type="Gene3D" id="3.30.70.360">
    <property type="match status" value="1"/>
</dbReference>
<feature type="binding site" evidence="3">
    <location>
        <position position="128"/>
    </location>
    <ligand>
        <name>Zn(2+)</name>
        <dbReference type="ChEBI" id="CHEBI:29105"/>
        <label>2</label>
    </ligand>
</feature>
<feature type="domain" description="Peptidase M20 dimerisation" evidence="4">
    <location>
        <begin position="223"/>
        <end position="325"/>
    </location>
</feature>
<organism evidence="5 6">
    <name type="scientific">Candidatus Allocopromorpha excrementigallinarum</name>
    <dbReference type="NCBI Taxonomy" id="2840742"/>
    <lineage>
        <taxon>Bacteria</taxon>
        <taxon>Bacillati</taxon>
        <taxon>Bacillota</taxon>
        <taxon>Clostridia</taxon>
        <taxon>Eubacteriales</taxon>
        <taxon>Eubacteriaceae</taxon>
        <taxon>Eubacteriaceae incertae sedis</taxon>
        <taxon>Candidatus Allocopromorpha</taxon>
    </lineage>
</organism>
<evidence type="ECO:0000313" key="6">
    <source>
        <dbReference type="Proteomes" id="UP000824090"/>
    </source>
</evidence>
<keyword evidence="2" id="KW-0378">Hydrolase</keyword>
<feature type="binding site" evidence="3">
    <location>
        <position position="91"/>
    </location>
    <ligand>
        <name>Zn(2+)</name>
        <dbReference type="ChEBI" id="CHEBI:29105"/>
        <label>1</label>
    </ligand>
</feature>
<reference evidence="5" key="2">
    <citation type="journal article" date="2021" name="PeerJ">
        <title>Extensive microbial diversity within the chicken gut microbiome revealed by metagenomics and culture.</title>
        <authorList>
            <person name="Gilroy R."/>
            <person name="Ravi A."/>
            <person name="Getino M."/>
            <person name="Pursley I."/>
            <person name="Horton D.L."/>
            <person name="Alikhan N.F."/>
            <person name="Baker D."/>
            <person name="Gharbi K."/>
            <person name="Hall N."/>
            <person name="Watson M."/>
            <person name="Adriaenssens E.M."/>
            <person name="Foster-Nyarko E."/>
            <person name="Jarju S."/>
            <person name="Secka A."/>
            <person name="Antonio M."/>
            <person name="Oren A."/>
            <person name="Chaudhuri R.R."/>
            <person name="La Ragione R."/>
            <person name="Hildebrand F."/>
            <person name="Pallen M.J."/>
        </authorList>
    </citation>
    <scope>NUCLEOTIDE SEQUENCE</scope>
    <source>
        <strain evidence="5">ChiHcec3-6078</strain>
    </source>
</reference>
<comment type="cofactor">
    <cofactor evidence="3">
        <name>Zn(2+)</name>
        <dbReference type="ChEBI" id="CHEBI:29105"/>
    </cofactor>
    <text evidence="3">Binds 2 Zn(2+) ions per subunit.</text>
</comment>
<dbReference type="PANTHER" id="PTHR32494:SF5">
    <property type="entry name" value="ALLANTOATE AMIDOHYDROLASE"/>
    <property type="match status" value="1"/>
</dbReference>
<evidence type="ECO:0000256" key="1">
    <source>
        <dbReference type="ARBA" id="ARBA00006153"/>
    </source>
</evidence>
<feature type="binding site" evidence="3">
    <location>
        <position position="395"/>
    </location>
    <ligand>
        <name>Zn(2+)</name>
        <dbReference type="ChEBI" id="CHEBI:29105"/>
        <label>2</label>
    </ligand>
</feature>
<dbReference type="GO" id="GO:0016813">
    <property type="term" value="F:hydrolase activity, acting on carbon-nitrogen (but not peptide) bonds, in linear amidines"/>
    <property type="evidence" value="ECO:0007669"/>
    <property type="project" value="InterPro"/>
</dbReference>
<dbReference type="InterPro" id="IPR010158">
    <property type="entry name" value="Amidase_Cbmase"/>
</dbReference>
<dbReference type="Proteomes" id="UP000824090">
    <property type="component" value="Unassembled WGS sequence"/>
</dbReference>
<comment type="caution">
    <text evidence="5">The sequence shown here is derived from an EMBL/GenBank/DDBJ whole genome shotgun (WGS) entry which is preliminary data.</text>
</comment>
<dbReference type="PANTHER" id="PTHR32494">
    <property type="entry name" value="ALLANTOATE DEIMINASE-RELATED"/>
    <property type="match status" value="1"/>
</dbReference>
<proteinExistence type="inferred from homology"/>
<reference evidence="5" key="1">
    <citation type="submission" date="2020-10" db="EMBL/GenBank/DDBJ databases">
        <authorList>
            <person name="Gilroy R."/>
        </authorList>
    </citation>
    <scope>NUCLEOTIDE SEQUENCE</scope>
    <source>
        <strain evidence="5">ChiHcec3-6078</strain>
    </source>
</reference>
<dbReference type="Pfam" id="PF01546">
    <property type="entry name" value="Peptidase_M20"/>
    <property type="match status" value="1"/>
</dbReference>
<dbReference type="SUPFAM" id="SSF53187">
    <property type="entry name" value="Zn-dependent exopeptidases"/>
    <property type="match status" value="1"/>
</dbReference>
<evidence type="ECO:0000259" key="4">
    <source>
        <dbReference type="Pfam" id="PF07687"/>
    </source>
</evidence>
<dbReference type="Pfam" id="PF07687">
    <property type="entry name" value="M20_dimer"/>
    <property type="match status" value="1"/>
</dbReference>
<evidence type="ECO:0000256" key="3">
    <source>
        <dbReference type="PIRSR" id="PIRSR001235-1"/>
    </source>
</evidence>
<dbReference type="InterPro" id="IPR002933">
    <property type="entry name" value="Peptidase_M20"/>
</dbReference>
<gene>
    <name evidence="5" type="ORF">IAC50_06670</name>
</gene>
<dbReference type="PIRSF" id="PIRSF001235">
    <property type="entry name" value="Amidase_carbamoylase"/>
    <property type="match status" value="1"/>
</dbReference>